<proteinExistence type="predicted"/>
<feature type="region of interest" description="Disordered" evidence="1">
    <location>
        <begin position="152"/>
        <end position="177"/>
    </location>
</feature>
<evidence type="ECO:0000256" key="1">
    <source>
        <dbReference type="SAM" id="MobiDB-lite"/>
    </source>
</evidence>
<feature type="region of interest" description="Disordered" evidence="1">
    <location>
        <begin position="1"/>
        <end position="88"/>
    </location>
</feature>
<name>A0A0F6YMI5_9BACT</name>
<gene>
    <name evidence="2" type="ORF">DB32_007534</name>
</gene>
<keyword evidence="3" id="KW-1185">Reference proteome</keyword>
<dbReference type="Proteomes" id="UP000034883">
    <property type="component" value="Chromosome"/>
</dbReference>
<evidence type="ECO:0000313" key="2">
    <source>
        <dbReference type="EMBL" id="AKF10385.1"/>
    </source>
</evidence>
<reference evidence="2 3" key="1">
    <citation type="submission" date="2015-03" db="EMBL/GenBank/DDBJ databases">
        <title>Genome assembly of Sandaracinus amylolyticus DSM 53668.</title>
        <authorList>
            <person name="Sharma G."/>
            <person name="Subramanian S."/>
        </authorList>
    </citation>
    <scope>NUCLEOTIDE SEQUENCE [LARGE SCALE GENOMIC DNA]</scope>
    <source>
        <strain evidence="2 3">DSM 53668</strain>
    </source>
</reference>
<sequence>MIGGAVVWATSGGDTAREPDETAADTASVTAIEESAAETEAEIPAEPEIAPEAEVAVPDVPAVPELEVQPVPGARPTTTRRGDDAPSDEDALAAEMRELAEARRALASEPARALAILERGRREHGPRSLFAEEREALTVLALAALERDPEAQRRGERFLAAHPESPHAERVRRSIEE</sequence>
<accession>A0A0F6YMI5</accession>
<dbReference type="STRING" id="927083.DB32_007534"/>
<dbReference type="EMBL" id="CP011125">
    <property type="protein sequence ID" value="AKF10385.1"/>
    <property type="molecule type" value="Genomic_DNA"/>
</dbReference>
<protein>
    <submittedName>
        <fullName evidence="2">Uncharacterized protein</fullName>
    </submittedName>
</protein>
<feature type="compositionally biased region" description="Low complexity" evidence="1">
    <location>
        <begin position="52"/>
        <end position="68"/>
    </location>
</feature>
<dbReference type="KEGG" id="samy:DB32_007534"/>
<organism evidence="2 3">
    <name type="scientific">Sandaracinus amylolyticus</name>
    <dbReference type="NCBI Taxonomy" id="927083"/>
    <lineage>
        <taxon>Bacteria</taxon>
        <taxon>Pseudomonadati</taxon>
        <taxon>Myxococcota</taxon>
        <taxon>Polyangia</taxon>
        <taxon>Polyangiales</taxon>
        <taxon>Sandaracinaceae</taxon>
        <taxon>Sandaracinus</taxon>
    </lineage>
</organism>
<feature type="compositionally biased region" description="Acidic residues" evidence="1">
    <location>
        <begin position="35"/>
        <end position="51"/>
    </location>
</feature>
<evidence type="ECO:0000313" key="3">
    <source>
        <dbReference type="Proteomes" id="UP000034883"/>
    </source>
</evidence>
<dbReference type="AlphaFoldDB" id="A0A0F6YMI5"/>